<evidence type="ECO:0000313" key="2">
    <source>
        <dbReference type="Proteomes" id="UP000623129"/>
    </source>
</evidence>
<dbReference type="EMBL" id="SWLB01000014">
    <property type="protein sequence ID" value="KAF3329899.1"/>
    <property type="molecule type" value="Genomic_DNA"/>
</dbReference>
<accession>A0A833R5G9</accession>
<comment type="caution">
    <text evidence="1">The sequence shown here is derived from an EMBL/GenBank/DDBJ whole genome shotgun (WGS) entry which is preliminary data.</text>
</comment>
<dbReference type="Proteomes" id="UP000623129">
    <property type="component" value="Unassembled WGS sequence"/>
</dbReference>
<dbReference type="AlphaFoldDB" id="A0A833R5G9"/>
<proteinExistence type="predicted"/>
<sequence>MLPKEGTAADCFKWAQLGEKGKIFITNGLLFSLSPPPSKRRGDAMLVHLSAFLGMQIVQSANVTFRYDTTHHVTQVTHDPDDMTRFAYRVMTCLPSIDNETSHKLM</sequence>
<protein>
    <submittedName>
        <fullName evidence="1">Uncharacterized protein</fullName>
    </submittedName>
</protein>
<name>A0A833R5G9_9POAL</name>
<evidence type="ECO:0000313" key="1">
    <source>
        <dbReference type="EMBL" id="KAF3329899.1"/>
    </source>
</evidence>
<organism evidence="1 2">
    <name type="scientific">Carex littledalei</name>
    <dbReference type="NCBI Taxonomy" id="544730"/>
    <lineage>
        <taxon>Eukaryota</taxon>
        <taxon>Viridiplantae</taxon>
        <taxon>Streptophyta</taxon>
        <taxon>Embryophyta</taxon>
        <taxon>Tracheophyta</taxon>
        <taxon>Spermatophyta</taxon>
        <taxon>Magnoliopsida</taxon>
        <taxon>Liliopsida</taxon>
        <taxon>Poales</taxon>
        <taxon>Cyperaceae</taxon>
        <taxon>Cyperoideae</taxon>
        <taxon>Cariceae</taxon>
        <taxon>Carex</taxon>
        <taxon>Carex subgen. Euthyceras</taxon>
    </lineage>
</organism>
<reference evidence="1" key="1">
    <citation type="submission" date="2020-01" db="EMBL/GenBank/DDBJ databases">
        <title>Genome sequence of Kobresia littledalei, the first chromosome-level genome in the family Cyperaceae.</title>
        <authorList>
            <person name="Qu G."/>
        </authorList>
    </citation>
    <scope>NUCLEOTIDE SEQUENCE</scope>
    <source>
        <strain evidence="1">C.B.Clarke</strain>
        <tissue evidence="1">Leaf</tissue>
    </source>
</reference>
<gene>
    <name evidence="1" type="ORF">FCM35_KLT05230</name>
</gene>
<keyword evidence="2" id="KW-1185">Reference proteome</keyword>